<keyword evidence="2" id="KW-0732">Signal</keyword>
<dbReference type="PROSITE" id="PS50005">
    <property type="entry name" value="TPR"/>
    <property type="match status" value="1"/>
</dbReference>
<feature type="repeat" description="TPR" evidence="1">
    <location>
        <begin position="238"/>
        <end position="271"/>
    </location>
</feature>
<dbReference type="EMBL" id="VNHU01000007">
    <property type="protein sequence ID" value="TYP72142.1"/>
    <property type="molecule type" value="Genomic_DNA"/>
</dbReference>
<sequence length="331" mass="36620">MKLSIFKYFIGVCILTTSFSMQSQNVYKDQFAHTYSIVARDMVTGEMAVGVQSHWFSVGNLVSWGQSGVGVVATQSFVNPAFGPEGLALMKKGTSATDALKELIAKDSGKAYRQVAFLDASGNVSAHTGDNCVESAHHIVGDNFSVQANMMLNDKVVPAMAEAYKNHADLPLGERVLKTLQAAQNTGGDIRGKQSAALIVVNAKPAKNSWQDKKINLRVDDHQNPLQELERLLKVHTAYEYMNQGDLDIEHGDMDKAMQSYGAAEKLFPENLEMKYWKAVAMANNKQLEAALPIFKYIFEQDDNWRTLTKRLPKAGLLTISDDELKKILDL</sequence>
<dbReference type="Proteomes" id="UP000324376">
    <property type="component" value="Unassembled WGS sequence"/>
</dbReference>
<dbReference type="GO" id="GO:0016787">
    <property type="term" value="F:hydrolase activity"/>
    <property type="evidence" value="ECO:0007669"/>
    <property type="project" value="UniProtKB-KW"/>
</dbReference>
<proteinExistence type="predicted"/>
<dbReference type="SUPFAM" id="SSF48452">
    <property type="entry name" value="TPR-like"/>
    <property type="match status" value="1"/>
</dbReference>
<dbReference type="Gene3D" id="3.60.20.10">
    <property type="entry name" value="Glutamine Phosphoribosylpyrophosphate, subunit 1, domain 1"/>
    <property type="match status" value="1"/>
</dbReference>
<name>A0A5S5C101_9FLAO</name>
<evidence type="ECO:0000256" key="1">
    <source>
        <dbReference type="PROSITE-ProRule" id="PRU00339"/>
    </source>
</evidence>
<dbReference type="PANTHER" id="PTHR39328:SF1">
    <property type="entry name" value="BLL2871 PROTEIN"/>
    <property type="match status" value="1"/>
</dbReference>
<protein>
    <submittedName>
        <fullName evidence="3">Putative Ntn-hydrolase superfamily protein</fullName>
    </submittedName>
</protein>
<keyword evidence="1" id="KW-0802">TPR repeat</keyword>
<dbReference type="AlphaFoldDB" id="A0A5S5C101"/>
<feature type="chain" id="PRO_5024357393" evidence="2">
    <location>
        <begin position="24"/>
        <end position="331"/>
    </location>
</feature>
<evidence type="ECO:0000313" key="3">
    <source>
        <dbReference type="EMBL" id="TYP72142.1"/>
    </source>
</evidence>
<reference evidence="3 4" key="1">
    <citation type="submission" date="2019-07" db="EMBL/GenBank/DDBJ databases">
        <title>Genomic Encyclopedia of Archaeal and Bacterial Type Strains, Phase II (KMG-II): from individual species to whole genera.</title>
        <authorList>
            <person name="Goeker M."/>
        </authorList>
    </citation>
    <scope>NUCLEOTIDE SEQUENCE [LARGE SCALE GENOMIC DNA]</scope>
    <source>
        <strain evidence="3 4">DSM 17527</strain>
    </source>
</reference>
<dbReference type="InterPro" id="IPR029055">
    <property type="entry name" value="Ntn_hydrolases_N"/>
</dbReference>
<evidence type="ECO:0000313" key="4">
    <source>
        <dbReference type="Proteomes" id="UP000324376"/>
    </source>
</evidence>
<accession>A0A5S5C101</accession>
<dbReference type="PANTHER" id="PTHR39328">
    <property type="entry name" value="BLL2871 PROTEIN"/>
    <property type="match status" value="1"/>
</dbReference>
<dbReference type="InterPro" id="IPR011990">
    <property type="entry name" value="TPR-like_helical_dom_sf"/>
</dbReference>
<dbReference type="Pfam" id="PF06267">
    <property type="entry name" value="DUF1028"/>
    <property type="match status" value="1"/>
</dbReference>
<dbReference type="InterPro" id="IPR010430">
    <property type="entry name" value="DUF1028"/>
</dbReference>
<dbReference type="SUPFAM" id="SSF56235">
    <property type="entry name" value="N-terminal nucleophile aminohydrolases (Ntn hydrolases)"/>
    <property type="match status" value="1"/>
</dbReference>
<keyword evidence="4" id="KW-1185">Reference proteome</keyword>
<dbReference type="InterPro" id="IPR019734">
    <property type="entry name" value="TPR_rpt"/>
</dbReference>
<comment type="caution">
    <text evidence="3">The sequence shown here is derived from an EMBL/GenBank/DDBJ whole genome shotgun (WGS) entry which is preliminary data.</text>
</comment>
<organism evidence="3 4">
    <name type="scientific">Aquimarina intermedia</name>
    <dbReference type="NCBI Taxonomy" id="350814"/>
    <lineage>
        <taxon>Bacteria</taxon>
        <taxon>Pseudomonadati</taxon>
        <taxon>Bacteroidota</taxon>
        <taxon>Flavobacteriia</taxon>
        <taxon>Flavobacteriales</taxon>
        <taxon>Flavobacteriaceae</taxon>
        <taxon>Aquimarina</taxon>
    </lineage>
</organism>
<dbReference type="OrthoDB" id="9790012at2"/>
<evidence type="ECO:0000256" key="2">
    <source>
        <dbReference type="SAM" id="SignalP"/>
    </source>
</evidence>
<gene>
    <name evidence="3" type="ORF">BD809_10726</name>
</gene>
<feature type="signal peptide" evidence="2">
    <location>
        <begin position="1"/>
        <end position="23"/>
    </location>
</feature>
<keyword evidence="3" id="KW-0378">Hydrolase</keyword>